<evidence type="ECO:0000256" key="1">
    <source>
        <dbReference type="SAM" id="MobiDB-lite"/>
    </source>
</evidence>
<accession>A0A1L5P2A3</accession>
<evidence type="ECO:0000313" key="2">
    <source>
        <dbReference type="EMBL" id="APO74257.1"/>
    </source>
</evidence>
<name>A0A1L5P2A3_RHIET</name>
<dbReference type="AlphaFoldDB" id="A0A1L5P2A3"/>
<dbReference type="RefSeq" id="WP_074060818.1">
    <property type="nucleotide sequence ID" value="NZ_CP017241.1"/>
</dbReference>
<sequence length="205" mass="22436">MSVAAQTMSKGDFARHIGVTPGRISQYIAEGKICGDALDGEGRLAKIVPDVAKAQLRKTLEPGQRFGANGSASISAASVPSGDEASPPPAGIFIDPTQDELAQLRLRRERVKTEQAEREDQLEIGRYMLSIDARREMGKAVAEAFKVMELGLSEMAKELAEQFGIPQHDSHHALQKAFRNVRAKAAETFRQKQQETPEHVEDDAE</sequence>
<protein>
    <submittedName>
        <fullName evidence="2">Uncharacterized protein</fullName>
    </submittedName>
</protein>
<dbReference type="Proteomes" id="UP000185109">
    <property type="component" value="Chromosome"/>
</dbReference>
<evidence type="ECO:0000313" key="3">
    <source>
        <dbReference type="Proteomes" id="UP000185109"/>
    </source>
</evidence>
<organism evidence="2 3">
    <name type="scientific">Rhizobium etli 8C-3</name>
    <dbReference type="NCBI Taxonomy" id="538025"/>
    <lineage>
        <taxon>Bacteria</taxon>
        <taxon>Pseudomonadati</taxon>
        <taxon>Pseudomonadota</taxon>
        <taxon>Alphaproteobacteria</taxon>
        <taxon>Hyphomicrobiales</taxon>
        <taxon>Rhizobiaceae</taxon>
        <taxon>Rhizobium/Agrobacterium group</taxon>
        <taxon>Rhizobium</taxon>
    </lineage>
</organism>
<dbReference type="EMBL" id="CP017241">
    <property type="protein sequence ID" value="APO74257.1"/>
    <property type="molecule type" value="Genomic_DNA"/>
</dbReference>
<reference evidence="2 3" key="1">
    <citation type="submission" date="2016-09" db="EMBL/GenBank/DDBJ databases">
        <title>The complete genome sequences of Rhizobium gallicum, symbiovars gallicum and phaseoli, symbionts associated to common bean (Phaseolus vulgaris).</title>
        <authorList>
            <person name="Bustos P."/>
            <person name="Santamaria R.I."/>
            <person name="Perez-Carrascal O.M."/>
            <person name="Juarez S."/>
            <person name="Lozano L."/>
            <person name="Martinez-Flores I."/>
            <person name="Martinez-Romero E."/>
            <person name="Cevallos M."/>
            <person name="Romero D."/>
            <person name="Davila G."/>
            <person name="Gonzalez V."/>
        </authorList>
    </citation>
    <scope>NUCLEOTIDE SEQUENCE [LARGE SCALE GENOMIC DNA]</scope>
    <source>
        <strain evidence="2 3">8C-3</strain>
    </source>
</reference>
<feature type="region of interest" description="Disordered" evidence="1">
    <location>
        <begin position="62"/>
        <end position="91"/>
    </location>
</feature>
<feature type="compositionally biased region" description="Low complexity" evidence="1">
    <location>
        <begin position="67"/>
        <end position="78"/>
    </location>
</feature>
<gene>
    <name evidence="2" type="ORF">AM571_CH01422</name>
</gene>
<proteinExistence type="predicted"/>